<evidence type="ECO:0000313" key="1">
    <source>
        <dbReference type="EMBL" id="GAB34365.1"/>
    </source>
</evidence>
<comment type="caution">
    <text evidence="1">The sequence shown here is derived from an EMBL/GenBank/DDBJ whole genome shotgun (WGS) entry which is preliminary data.</text>
</comment>
<dbReference type="AlphaFoldDB" id="H5TLK7"/>
<reference evidence="1" key="1">
    <citation type="submission" date="2012-02" db="EMBL/GenBank/DDBJ databases">
        <title>Whole genome shotgun sequence of Gordonia otitidis NBRC 100426.</title>
        <authorList>
            <person name="Yoshida I."/>
            <person name="Hosoyama A."/>
            <person name="Tsuchikane K."/>
            <person name="Katsumata H."/>
            <person name="Yamazaki S."/>
            <person name="Fujita N."/>
        </authorList>
    </citation>
    <scope>NUCLEOTIDE SEQUENCE [LARGE SCALE GENOMIC DNA]</scope>
    <source>
        <strain evidence="1">NBRC 100426</strain>
    </source>
</reference>
<dbReference type="RefSeq" id="WP_007238602.1">
    <property type="nucleotide sequence ID" value="NZ_BAFB01000105.1"/>
</dbReference>
<evidence type="ECO:0000313" key="2">
    <source>
        <dbReference type="Proteomes" id="UP000005038"/>
    </source>
</evidence>
<sequence>MERSIVECSRGAYYSTIWVPLVSFKALRLGNTRVQRCPIHHKWEKTWLVAPDTLEPEVLAKARATRDSRIP</sequence>
<gene>
    <name evidence="1" type="ORF">GOOTI_105_00300</name>
</gene>
<dbReference type="Proteomes" id="UP000005038">
    <property type="component" value="Unassembled WGS sequence"/>
</dbReference>
<dbReference type="OrthoDB" id="3393024at2"/>
<keyword evidence="2" id="KW-1185">Reference proteome</keyword>
<name>H5TLK7_GORO1</name>
<dbReference type="EMBL" id="BAFB01000105">
    <property type="protein sequence ID" value="GAB34365.1"/>
    <property type="molecule type" value="Genomic_DNA"/>
</dbReference>
<organism evidence="1 2">
    <name type="scientific">Gordonia otitidis (strain DSM 44809 / CCUG 52243 / JCM 12355 / NBRC 100426 / IFM 10032)</name>
    <dbReference type="NCBI Taxonomy" id="1108044"/>
    <lineage>
        <taxon>Bacteria</taxon>
        <taxon>Bacillati</taxon>
        <taxon>Actinomycetota</taxon>
        <taxon>Actinomycetes</taxon>
        <taxon>Mycobacteriales</taxon>
        <taxon>Gordoniaceae</taxon>
        <taxon>Gordonia</taxon>
    </lineage>
</organism>
<protein>
    <submittedName>
        <fullName evidence="1">Uncharacterized protein</fullName>
    </submittedName>
</protein>
<accession>H5TLK7</accession>
<proteinExistence type="predicted"/>